<dbReference type="Proteomes" id="UP001140949">
    <property type="component" value="Unassembled WGS sequence"/>
</dbReference>
<feature type="domain" description="Pheophorbide a oxygenase" evidence="1">
    <location>
        <begin position="3"/>
        <end position="72"/>
    </location>
</feature>
<gene>
    <name evidence="2" type="ORF">M6B38_139000</name>
</gene>
<dbReference type="Gene3D" id="3.90.380.10">
    <property type="entry name" value="Naphthalene 1,2-dioxygenase Alpha Subunit, Chain A, domain 1"/>
    <property type="match status" value="1"/>
</dbReference>
<dbReference type="Pfam" id="PF08417">
    <property type="entry name" value="PaO"/>
    <property type="match status" value="1"/>
</dbReference>
<dbReference type="AlphaFoldDB" id="A0AAX6FCQ1"/>
<evidence type="ECO:0000313" key="3">
    <source>
        <dbReference type="Proteomes" id="UP001140949"/>
    </source>
</evidence>
<sequence>MEFHPPYIVLSKIGIAKPGNLQWQNSTRQCSTHLHHLHVCLPVSRGKIRLLYKMSLDFAPLLKHVPFMHILWKYFADKLANMNV</sequence>
<proteinExistence type="predicted"/>
<evidence type="ECO:0000259" key="1">
    <source>
        <dbReference type="Pfam" id="PF08417"/>
    </source>
</evidence>
<organism evidence="2 3">
    <name type="scientific">Iris pallida</name>
    <name type="common">Sweet iris</name>
    <dbReference type="NCBI Taxonomy" id="29817"/>
    <lineage>
        <taxon>Eukaryota</taxon>
        <taxon>Viridiplantae</taxon>
        <taxon>Streptophyta</taxon>
        <taxon>Embryophyta</taxon>
        <taxon>Tracheophyta</taxon>
        <taxon>Spermatophyta</taxon>
        <taxon>Magnoliopsida</taxon>
        <taxon>Liliopsida</taxon>
        <taxon>Asparagales</taxon>
        <taxon>Iridaceae</taxon>
        <taxon>Iridoideae</taxon>
        <taxon>Irideae</taxon>
        <taxon>Iris</taxon>
    </lineage>
</organism>
<name>A0AAX6FCQ1_IRIPA</name>
<dbReference type="InterPro" id="IPR013626">
    <property type="entry name" value="PaO"/>
</dbReference>
<keyword evidence="3" id="KW-1185">Reference proteome</keyword>
<evidence type="ECO:0000313" key="2">
    <source>
        <dbReference type="EMBL" id="KAJ6814019.1"/>
    </source>
</evidence>
<comment type="caution">
    <text evidence="2">The sequence shown here is derived from an EMBL/GenBank/DDBJ whole genome shotgun (WGS) entry which is preliminary data.</text>
</comment>
<dbReference type="EMBL" id="JANAVB010029819">
    <property type="protein sequence ID" value="KAJ6814019.1"/>
    <property type="molecule type" value="Genomic_DNA"/>
</dbReference>
<protein>
    <submittedName>
        <fullName evidence="2">Chlorophyllide a oxygenase, chloroplastic</fullName>
    </submittedName>
</protein>
<reference evidence="2" key="1">
    <citation type="journal article" date="2023" name="GigaByte">
        <title>Genome assembly of the bearded iris, Iris pallida Lam.</title>
        <authorList>
            <person name="Bruccoleri R.E."/>
            <person name="Oakeley E.J."/>
            <person name="Faust A.M.E."/>
            <person name="Altorfer M."/>
            <person name="Dessus-Babus S."/>
            <person name="Burckhardt D."/>
            <person name="Oertli M."/>
            <person name="Naumann U."/>
            <person name="Petersen F."/>
            <person name="Wong J."/>
        </authorList>
    </citation>
    <scope>NUCLEOTIDE SEQUENCE</scope>
    <source>
        <strain evidence="2">GSM-AAB239-AS_SAM_17_03QT</strain>
    </source>
</reference>
<accession>A0AAX6FCQ1</accession>
<dbReference type="GO" id="GO:0010277">
    <property type="term" value="F:chlorophyllide a oxygenase activity"/>
    <property type="evidence" value="ECO:0007669"/>
    <property type="project" value="InterPro"/>
</dbReference>
<reference evidence="2" key="2">
    <citation type="submission" date="2023-04" db="EMBL/GenBank/DDBJ databases">
        <authorList>
            <person name="Bruccoleri R.E."/>
            <person name="Oakeley E.J."/>
            <person name="Faust A.-M."/>
            <person name="Dessus-Babus S."/>
            <person name="Altorfer M."/>
            <person name="Burckhardt D."/>
            <person name="Oertli M."/>
            <person name="Naumann U."/>
            <person name="Petersen F."/>
            <person name="Wong J."/>
        </authorList>
    </citation>
    <scope>NUCLEOTIDE SEQUENCE</scope>
    <source>
        <strain evidence="2">GSM-AAB239-AS_SAM_17_03QT</strain>
        <tissue evidence="2">Leaf</tissue>
    </source>
</reference>